<comment type="caution">
    <text evidence="1">The sequence shown here is derived from an EMBL/GenBank/DDBJ whole genome shotgun (WGS) entry which is preliminary data.</text>
</comment>
<reference evidence="1 2" key="1">
    <citation type="submission" date="2020-04" db="EMBL/GenBank/DDBJ databases">
        <authorList>
            <person name="Wallbank WR R."/>
            <person name="Pardo Diaz C."/>
            <person name="Kozak K."/>
            <person name="Martin S."/>
            <person name="Jiggins C."/>
            <person name="Moest M."/>
            <person name="Warren A I."/>
            <person name="Byers J.R.P. K."/>
            <person name="Montejo-Kovacevich G."/>
            <person name="Yen C E."/>
        </authorList>
    </citation>
    <scope>NUCLEOTIDE SEQUENCE [LARGE SCALE GENOMIC DNA]</scope>
</reference>
<name>A0A8S0ZVP1_ARCPL</name>
<evidence type="ECO:0000313" key="1">
    <source>
        <dbReference type="EMBL" id="CAB3236728.1"/>
    </source>
</evidence>
<dbReference type="AlphaFoldDB" id="A0A8S0ZVP1"/>
<dbReference type="EMBL" id="CADEBD010000302">
    <property type="protein sequence ID" value="CAB3236728.1"/>
    <property type="molecule type" value="Genomic_DNA"/>
</dbReference>
<dbReference type="OrthoDB" id="10586343at2759"/>
<dbReference type="Proteomes" id="UP000494256">
    <property type="component" value="Unassembled WGS sequence"/>
</dbReference>
<proteinExistence type="predicted"/>
<evidence type="ECO:0000313" key="2">
    <source>
        <dbReference type="Proteomes" id="UP000494256"/>
    </source>
</evidence>
<gene>
    <name evidence="1" type="ORF">APLA_LOCUS7521</name>
</gene>
<accession>A0A8S0ZVP1</accession>
<sequence length="116" mass="13957">MLTKMNKTIKKKHKTKEMKNQLSALYETTSKAIKRDYENYRNQIKEDNLQKYRRSRRADKQLTTHKNWILNLKRNTIETKSRDGVMNCATEFYKTLYEKKTDTSPGFNYYLFSQAA</sequence>
<organism evidence="1 2">
    <name type="scientific">Arctia plantaginis</name>
    <name type="common">Wood tiger moth</name>
    <name type="synonym">Phalaena plantaginis</name>
    <dbReference type="NCBI Taxonomy" id="874455"/>
    <lineage>
        <taxon>Eukaryota</taxon>
        <taxon>Metazoa</taxon>
        <taxon>Ecdysozoa</taxon>
        <taxon>Arthropoda</taxon>
        <taxon>Hexapoda</taxon>
        <taxon>Insecta</taxon>
        <taxon>Pterygota</taxon>
        <taxon>Neoptera</taxon>
        <taxon>Endopterygota</taxon>
        <taxon>Lepidoptera</taxon>
        <taxon>Glossata</taxon>
        <taxon>Ditrysia</taxon>
        <taxon>Noctuoidea</taxon>
        <taxon>Erebidae</taxon>
        <taxon>Arctiinae</taxon>
        <taxon>Arctia</taxon>
    </lineage>
</organism>
<protein>
    <submittedName>
        <fullName evidence="1">Uncharacterized protein</fullName>
    </submittedName>
</protein>